<feature type="binding site" evidence="7">
    <location>
        <position position="204"/>
    </location>
    <ligand>
        <name>a divalent metal cation</name>
        <dbReference type="ChEBI" id="CHEBI:60240"/>
        <label>1</label>
    </ligand>
</feature>
<evidence type="ECO:0000313" key="8">
    <source>
        <dbReference type="EMBL" id="VFP78692.1"/>
    </source>
</evidence>
<feature type="binding site" evidence="7">
    <location>
        <position position="153"/>
    </location>
    <ligand>
        <name>a divalent metal cation</name>
        <dbReference type="ChEBI" id="CHEBI:60240"/>
        <label>2</label>
    </ligand>
</feature>
<keyword evidence="3 7" id="KW-0479">Metal-binding</keyword>
<dbReference type="SUPFAM" id="SSF51556">
    <property type="entry name" value="Metallo-dependent hydrolases"/>
    <property type="match status" value="1"/>
</dbReference>
<evidence type="ECO:0000256" key="7">
    <source>
        <dbReference type="PIRSR" id="PIRSR005902-1"/>
    </source>
</evidence>
<keyword evidence="2" id="KW-0540">Nuclease</keyword>
<keyword evidence="6" id="KW-0460">Magnesium</keyword>
<evidence type="ECO:0000256" key="6">
    <source>
        <dbReference type="ARBA" id="ARBA00022842"/>
    </source>
</evidence>
<dbReference type="Pfam" id="PF01026">
    <property type="entry name" value="TatD_DNase"/>
    <property type="match status" value="1"/>
</dbReference>
<dbReference type="EC" id="3.1.11.-" evidence="8"/>
<evidence type="ECO:0000313" key="9">
    <source>
        <dbReference type="Proteomes" id="UP000294364"/>
    </source>
</evidence>
<dbReference type="EMBL" id="LR217698">
    <property type="protein sequence ID" value="VFP78692.1"/>
    <property type="molecule type" value="Genomic_DNA"/>
</dbReference>
<evidence type="ECO:0000256" key="1">
    <source>
        <dbReference type="ARBA" id="ARBA00022490"/>
    </source>
</evidence>
<dbReference type="InterPro" id="IPR018228">
    <property type="entry name" value="DNase_TatD-rel_CS"/>
</dbReference>
<reference evidence="8 9" key="1">
    <citation type="submission" date="2019-02" db="EMBL/GenBank/DDBJ databases">
        <authorList>
            <person name="Manzano-Marin A."/>
            <person name="Manzano-Marin A."/>
        </authorList>
    </citation>
    <scope>NUCLEOTIDE SEQUENCE [LARGE SCALE GENOMIC DNA]</scope>
    <source>
        <strain evidence="8 9">ErCicurtihirsuta</strain>
    </source>
</reference>
<dbReference type="PANTHER" id="PTHR10060:SF15">
    <property type="entry name" value="DEOXYRIBONUCLEASE TATDN1"/>
    <property type="match status" value="1"/>
</dbReference>
<dbReference type="GO" id="GO:0004527">
    <property type="term" value="F:exonuclease activity"/>
    <property type="evidence" value="ECO:0007669"/>
    <property type="project" value="UniProtKB-KW"/>
</dbReference>
<name>A0A451CZV2_9GAMM</name>
<dbReference type="AlphaFoldDB" id="A0A451CZV2"/>
<accession>A0A451CZV2</accession>
<proteinExistence type="predicted"/>
<dbReference type="Gene3D" id="3.20.20.140">
    <property type="entry name" value="Metal-dependent hydrolases"/>
    <property type="match status" value="1"/>
</dbReference>
<protein>
    <submittedName>
        <fullName evidence="8">3'-5' ssDNA/RNA exonuclease TatD</fullName>
        <ecNumber evidence="8">3.1.11.-</ecNumber>
        <ecNumber evidence="8">3.1.13.-</ecNumber>
    </submittedName>
</protein>
<dbReference type="InterPro" id="IPR001130">
    <property type="entry name" value="TatD-like"/>
</dbReference>
<evidence type="ECO:0000256" key="2">
    <source>
        <dbReference type="ARBA" id="ARBA00022722"/>
    </source>
</evidence>
<dbReference type="EC" id="3.1.13.-" evidence="8"/>
<sequence length="259" mass="29481">MFDIGVNLTSSRFKKDYLDVLERARSAGITGMVITGTNISDSKKALNLSKQNLNYCWSTAGVHPHYANRWSEDSNGELRSLASEPQVVAIGECGLDFNRNFSEPKQQCYVFQAQLELAVELNLPVFLHCRQAHNSFMSLLKPFIPQIKGAVLHCFTGTYKELRSYLDENLFIGITGWVSDQNRGRELRKLIPLIPSTHLLLETDAPWLLPQDIYPSPLSKRNEPSFLSYILQKVAFLRKEVETELEIQTTLNAHKFFSI</sequence>
<gene>
    <name evidence="8" type="primary">tatD</name>
    <name evidence="8" type="ORF">ERCICURT3053_320</name>
</gene>
<dbReference type="InterPro" id="IPR050891">
    <property type="entry name" value="TatD-type_Hydrolase"/>
</dbReference>
<organism evidence="8 9">
    <name type="scientific">Candidatus Erwinia haradaeae</name>
    <dbReference type="NCBI Taxonomy" id="1922217"/>
    <lineage>
        <taxon>Bacteria</taxon>
        <taxon>Pseudomonadati</taxon>
        <taxon>Pseudomonadota</taxon>
        <taxon>Gammaproteobacteria</taxon>
        <taxon>Enterobacterales</taxon>
        <taxon>Erwiniaceae</taxon>
        <taxon>Erwinia</taxon>
    </lineage>
</organism>
<dbReference type="RefSeq" id="WP_157992002.1">
    <property type="nucleotide sequence ID" value="NZ_LR217698.1"/>
</dbReference>
<dbReference type="OrthoDB" id="9810005at2"/>
<evidence type="ECO:0000256" key="5">
    <source>
        <dbReference type="ARBA" id="ARBA00022839"/>
    </source>
</evidence>
<dbReference type="Proteomes" id="UP000294364">
    <property type="component" value="Chromosome"/>
</dbReference>
<dbReference type="PROSITE" id="PS01091">
    <property type="entry name" value="TATD_3"/>
    <property type="match status" value="1"/>
</dbReference>
<dbReference type="FunFam" id="3.20.20.140:FF:000018">
    <property type="entry name" value="3'-5' ssDNA/RNA exonuclease TatD"/>
    <property type="match status" value="1"/>
</dbReference>
<dbReference type="InterPro" id="IPR032466">
    <property type="entry name" value="Metal_Hydrolase"/>
</dbReference>
<dbReference type="PIRSF" id="PIRSF005902">
    <property type="entry name" value="DNase_TatD"/>
    <property type="match status" value="1"/>
</dbReference>
<dbReference type="CDD" id="cd01310">
    <property type="entry name" value="TatD_DNAse"/>
    <property type="match status" value="1"/>
</dbReference>
<keyword evidence="1" id="KW-0963">Cytoplasm</keyword>
<feature type="binding site" evidence="7">
    <location>
        <position position="92"/>
    </location>
    <ligand>
        <name>a divalent metal cation</name>
        <dbReference type="ChEBI" id="CHEBI:60240"/>
        <label>1</label>
    </ligand>
</feature>
<dbReference type="GO" id="GO:0046872">
    <property type="term" value="F:metal ion binding"/>
    <property type="evidence" value="ECO:0007669"/>
    <property type="project" value="UniProtKB-KW"/>
</dbReference>
<dbReference type="PANTHER" id="PTHR10060">
    <property type="entry name" value="TATD FAMILY DEOXYRIBONUCLEASE"/>
    <property type="match status" value="1"/>
</dbReference>
<evidence type="ECO:0000256" key="3">
    <source>
        <dbReference type="ARBA" id="ARBA00022723"/>
    </source>
</evidence>
<keyword evidence="5 8" id="KW-0269">Exonuclease</keyword>
<evidence type="ECO:0000256" key="4">
    <source>
        <dbReference type="ARBA" id="ARBA00022801"/>
    </source>
</evidence>
<feature type="binding site" evidence="7">
    <location>
        <position position="128"/>
    </location>
    <ligand>
        <name>a divalent metal cation</name>
        <dbReference type="ChEBI" id="CHEBI:60240"/>
        <label>2</label>
    </ligand>
</feature>
<keyword evidence="4 8" id="KW-0378">Hydrolase</keyword>